<sequence>MTTSPACDLEQLLEAVGNVLVTLKVGLVHDIAPDGVLDMFGFQKSVIWSLIRSSDAAAVDR</sequence>
<keyword evidence="2" id="KW-1185">Reference proteome</keyword>
<gene>
    <name evidence="1" type="ORF">BJ981_006373</name>
</gene>
<dbReference type="AlphaFoldDB" id="A0A7W9DU06"/>
<name>A0A7W9DU06_9ACTN</name>
<accession>A0A7W9DU06</accession>
<reference evidence="1 2" key="1">
    <citation type="submission" date="2020-08" db="EMBL/GenBank/DDBJ databases">
        <title>Sequencing the genomes of 1000 actinobacteria strains.</title>
        <authorList>
            <person name="Klenk H.-P."/>
        </authorList>
    </citation>
    <scope>NUCLEOTIDE SEQUENCE [LARGE SCALE GENOMIC DNA]</scope>
    <source>
        <strain evidence="1 2">DSM 45790</strain>
    </source>
</reference>
<dbReference type="Proteomes" id="UP000588112">
    <property type="component" value="Unassembled WGS sequence"/>
</dbReference>
<organism evidence="1 2">
    <name type="scientific">Sphaerisporangium krabiense</name>
    <dbReference type="NCBI Taxonomy" id="763782"/>
    <lineage>
        <taxon>Bacteria</taxon>
        <taxon>Bacillati</taxon>
        <taxon>Actinomycetota</taxon>
        <taxon>Actinomycetes</taxon>
        <taxon>Streptosporangiales</taxon>
        <taxon>Streptosporangiaceae</taxon>
        <taxon>Sphaerisporangium</taxon>
    </lineage>
</organism>
<dbReference type="EMBL" id="JACHBR010000002">
    <property type="protein sequence ID" value="MBB5630609.1"/>
    <property type="molecule type" value="Genomic_DNA"/>
</dbReference>
<evidence type="ECO:0000313" key="1">
    <source>
        <dbReference type="EMBL" id="MBB5630609.1"/>
    </source>
</evidence>
<evidence type="ECO:0000313" key="2">
    <source>
        <dbReference type="Proteomes" id="UP000588112"/>
    </source>
</evidence>
<comment type="caution">
    <text evidence="1">The sequence shown here is derived from an EMBL/GenBank/DDBJ whole genome shotgun (WGS) entry which is preliminary data.</text>
</comment>
<protein>
    <submittedName>
        <fullName evidence="1">Uncharacterized protein</fullName>
    </submittedName>
</protein>
<dbReference type="RefSeq" id="WP_184617027.1">
    <property type="nucleotide sequence ID" value="NZ_BOOS01000018.1"/>
</dbReference>
<proteinExistence type="predicted"/>